<feature type="region of interest" description="Disordered" evidence="1">
    <location>
        <begin position="14"/>
        <end position="35"/>
    </location>
</feature>
<evidence type="ECO:0000313" key="3">
    <source>
        <dbReference type="WBParaSite" id="maker-unitig_40657-snap-gene-0.1-mRNA-1"/>
    </source>
</evidence>
<name>A0A1I8FM65_9PLAT</name>
<protein>
    <submittedName>
        <fullName evidence="3">Tick transposon</fullName>
    </submittedName>
</protein>
<sequence>CSWLLPARTRVYGRRGKPPRATEAEASRPRANARRQAAAQHATELRSALSNGCVGLRFIPTLLRLMMCMFDVNQMARKGTIDSIQRISAACAALHHRLEKHFPALRSRHRLAAIDTKECQSPWLALVYDCQRDSASLLRRENCIDRARHSSIRDFIQACTLTAGFRLQYTTQRTATAGWTISYESLPVHRLFNICINK</sequence>
<dbReference type="WBParaSite" id="maker-unitig_40657-snap-gene-0.1-mRNA-1">
    <property type="protein sequence ID" value="maker-unitig_40657-snap-gene-0.1-mRNA-1"/>
    <property type="gene ID" value="maker-unitig_40657-snap-gene-0.1"/>
</dbReference>
<keyword evidence="2" id="KW-1185">Reference proteome</keyword>
<organism evidence="2 3">
    <name type="scientific">Macrostomum lignano</name>
    <dbReference type="NCBI Taxonomy" id="282301"/>
    <lineage>
        <taxon>Eukaryota</taxon>
        <taxon>Metazoa</taxon>
        <taxon>Spiralia</taxon>
        <taxon>Lophotrochozoa</taxon>
        <taxon>Platyhelminthes</taxon>
        <taxon>Rhabditophora</taxon>
        <taxon>Macrostomorpha</taxon>
        <taxon>Macrostomida</taxon>
        <taxon>Macrostomidae</taxon>
        <taxon>Macrostomum</taxon>
    </lineage>
</organism>
<evidence type="ECO:0000313" key="2">
    <source>
        <dbReference type="Proteomes" id="UP000095280"/>
    </source>
</evidence>
<dbReference type="Proteomes" id="UP000095280">
    <property type="component" value="Unplaced"/>
</dbReference>
<dbReference type="AlphaFoldDB" id="A0A1I8FM65"/>
<proteinExistence type="predicted"/>
<evidence type="ECO:0000256" key="1">
    <source>
        <dbReference type="SAM" id="MobiDB-lite"/>
    </source>
</evidence>
<reference evidence="3" key="1">
    <citation type="submission" date="2016-11" db="UniProtKB">
        <authorList>
            <consortium name="WormBaseParasite"/>
        </authorList>
    </citation>
    <scope>IDENTIFICATION</scope>
</reference>
<accession>A0A1I8FM65</accession>